<dbReference type="Gene3D" id="1.20.1540.10">
    <property type="entry name" value="Rhomboid-like"/>
    <property type="match status" value="1"/>
</dbReference>
<comment type="similarity">
    <text evidence="2">Belongs to the peptidase S54 family.</text>
</comment>
<evidence type="ECO:0000313" key="8">
    <source>
        <dbReference type="EMBL" id="EWM30418.1"/>
    </source>
</evidence>
<dbReference type="InterPro" id="IPR022764">
    <property type="entry name" value="Peptidase_S54_rhomboid_dom"/>
</dbReference>
<keyword evidence="3" id="KW-0812">Transmembrane</keyword>
<keyword evidence="4" id="KW-0378">Hydrolase</keyword>
<dbReference type="PANTHER" id="PTHR43731:SF14">
    <property type="entry name" value="PRESENILIN-ASSOCIATED RHOMBOID-LIKE PROTEIN, MITOCHONDRIAL"/>
    <property type="match status" value="1"/>
</dbReference>
<proteinExistence type="inferred from homology"/>
<dbReference type="AlphaFoldDB" id="W7U3Q7"/>
<dbReference type="EMBL" id="AZIL01000037">
    <property type="protein sequence ID" value="EWM30418.1"/>
    <property type="molecule type" value="Genomic_DNA"/>
</dbReference>
<dbReference type="GO" id="GO:0016020">
    <property type="term" value="C:membrane"/>
    <property type="evidence" value="ECO:0007669"/>
    <property type="project" value="UniProtKB-SubCell"/>
</dbReference>
<dbReference type="InterPro" id="IPR035952">
    <property type="entry name" value="Rhomboid-like_sf"/>
</dbReference>
<keyword evidence="6" id="KW-0472">Membrane</keyword>
<keyword evidence="9" id="KW-1185">Reference proteome</keyword>
<evidence type="ECO:0000259" key="7">
    <source>
        <dbReference type="Pfam" id="PF01694"/>
    </source>
</evidence>
<evidence type="ECO:0000256" key="5">
    <source>
        <dbReference type="ARBA" id="ARBA00022989"/>
    </source>
</evidence>
<evidence type="ECO:0000256" key="6">
    <source>
        <dbReference type="ARBA" id="ARBA00023136"/>
    </source>
</evidence>
<sequence length="308" mass="34928">MPAASSPAQNSSFPKTWGGYVETILPLVAAFLVVPVEDARELPEWLREIYSWGLVTSKFAHEHLVFSRAAWNEGKWWTILTYCFSHQDVSHLLNNLFSLTFAGMNVYNHTSTALEFYTIFFSSAGLSAYLTTRKNELQLMPMAKSFVPRNPFPSSWIRLHGWYNSQANKIAESTGHFFSQFVQYRGASAGIFGMVGALAMIEVEEAWLWMRDVWSCIREYGSVATSTRKRLALRCFALCYNALSIRGAVQNEFMLRSTNDGIGHNFHLDGFISGSCIYVAIKCARGLGAYIRRHEIQRRVGRSRKGRS</sequence>
<evidence type="ECO:0000256" key="2">
    <source>
        <dbReference type="ARBA" id="ARBA00009045"/>
    </source>
</evidence>
<evidence type="ECO:0000256" key="3">
    <source>
        <dbReference type="ARBA" id="ARBA00022692"/>
    </source>
</evidence>
<comment type="caution">
    <text evidence="8">The sequence shown here is derived from an EMBL/GenBank/DDBJ whole genome shotgun (WGS) entry which is preliminary data.</text>
</comment>
<dbReference type="Pfam" id="PF01694">
    <property type="entry name" value="Rhomboid"/>
    <property type="match status" value="1"/>
</dbReference>
<dbReference type="OrthoDB" id="418595at2759"/>
<name>W7U3Q7_9STRA</name>
<evidence type="ECO:0000313" key="9">
    <source>
        <dbReference type="Proteomes" id="UP000019335"/>
    </source>
</evidence>
<accession>W7U3Q7</accession>
<dbReference type="PANTHER" id="PTHR43731">
    <property type="entry name" value="RHOMBOID PROTEASE"/>
    <property type="match status" value="1"/>
</dbReference>
<comment type="subcellular location">
    <subcellularLocation>
        <location evidence="1">Membrane</location>
        <topology evidence="1">Multi-pass membrane protein</topology>
    </subcellularLocation>
</comment>
<gene>
    <name evidence="8" type="ORF">Naga_100026g55</name>
</gene>
<reference evidence="8 9" key="1">
    <citation type="journal article" date="2014" name="Mol. Plant">
        <title>Chromosome Scale Genome Assembly and Transcriptome Profiling of Nannochloropsis gaditana in Nitrogen Depletion.</title>
        <authorList>
            <person name="Corteggiani Carpinelli E."/>
            <person name="Telatin A."/>
            <person name="Vitulo N."/>
            <person name="Forcato C."/>
            <person name="D'Angelo M."/>
            <person name="Schiavon R."/>
            <person name="Vezzi A."/>
            <person name="Giacometti G.M."/>
            <person name="Morosinotto T."/>
            <person name="Valle G."/>
        </authorList>
    </citation>
    <scope>NUCLEOTIDE SEQUENCE [LARGE SCALE GENOMIC DNA]</scope>
    <source>
        <strain evidence="8 9">B-31</strain>
    </source>
</reference>
<feature type="domain" description="Peptidase S54 rhomboid" evidence="7">
    <location>
        <begin position="74"/>
        <end position="230"/>
    </location>
</feature>
<dbReference type="Proteomes" id="UP000019335">
    <property type="component" value="Chromosome 1"/>
</dbReference>
<evidence type="ECO:0000256" key="4">
    <source>
        <dbReference type="ARBA" id="ARBA00022801"/>
    </source>
</evidence>
<dbReference type="GO" id="GO:0004252">
    <property type="term" value="F:serine-type endopeptidase activity"/>
    <property type="evidence" value="ECO:0007669"/>
    <property type="project" value="InterPro"/>
</dbReference>
<protein>
    <recommendedName>
        <fullName evidence="7">Peptidase S54 rhomboid domain-containing protein</fullName>
    </recommendedName>
</protein>
<dbReference type="InterPro" id="IPR050925">
    <property type="entry name" value="Rhomboid_protease_S54"/>
</dbReference>
<organism evidence="8 9">
    <name type="scientific">Nannochloropsis gaditana</name>
    <dbReference type="NCBI Taxonomy" id="72520"/>
    <lineage>
        <taxon>Eukaryota</taxon>
        <taxon>Sar</taxon>
        <taxon>Stramenopiles</taxon>
        <taxon>Ochrophyta</taxon>
        <taxon>Eustigmatophyceae</taxon>
        <taxon>Eustigmatales</taxon>
        <taxon>Monodopsidaceae</taxon>
        <taxon>Nannochloropsis</taxon>
    </lineage>
</organism>
<evidence type="ECO:0000256" key="1">
    <source>
        <dbReference type="ARBA" id="ARBA00004141"/>
    </source>
</evidence>
<keyword evidence="5" id="KW-1133">Transmembrane helix</keyword>
<dbReference type="SUPFAM" id="SSF144091">
    <property type="entry name" value="Rhomboid-like"/>
    <property type="match status" value="1"/>
</dbReference>